<dbReference type="Proteomes" id="UP000442694">
    <property type="component" value="Unassembled WGS sequence"/>
</dbReference>
<dbReference type="Gene3D" id="3.40.30.10">
    <property type="entry name" value="Glutaredoxin"/>
    <property type="match status" value="1"/>
</dbReference>
<evidence type="ECO:0008006" key="4">
    <source>
        <dbReference type="Google" id="ProtNLM"/>
    </source>
</evidence>
<sequence>MLKKIIHLLFILFFLKYSVLAYAKCIVGDDKDIAHLVEKKAKVKLVFFSTWCADCKDELEKIKKEKSTKEQVILINIFDPEKKADNVLKKFSLESYSCFIDTSKKIREKYKVTTVPKVIYINN</sequence>
<comment type="caution">
    <text evidence="2">The sequence shown here is derived from an EMBL/GenBank/DDBJ whole genome shotgun (WGS) entry which is preliminary data.</text>
</comment>
<accession>A0A833JEN3</accession>
<evidence type="ECO:0000313" key="2">
    <source>
        <dbReference type="EMBL" id="KAB8033301.1"/>
    </source>
</evidence>
<dbReference type="RefSeq" id="WP_152211389.1">
    <property type="nucleotide sequence ID" value="NZ_WFLN01000004.1"/>
</dbReference>
<keyword evidence="3" id="KW-1185">Reference proteome</keyword>
<feature type="chain" id="PRO_5032740753" description="Thioredoxin" evidence="1">
    <location>
        <begin position="24"/>
        <end position="123"/>
    </location>
</feature>
<keyword evidence="1" id="KW-0732">Signal</keyword>
<organism evidence="2 3">
    <name type="scientific">Fluviispira multicolorata</name>
    <dbReference type="NCBI Taxonomy" id="2654512"/>
    <lineage>
        <taxon>Bacteria</taxon>
        <taxon>Pseudomonadati</taxon>
        <taxon>Bdellovibrionota</taxon>
        <taxon>Oligoflexia</taxon>
        <taxon>Silvanigrellales</taxon>
        <taxon>Silvanigrellaceae</taxon>
        <taxon>Fluviispira</taxon>
    </lineage>
</organism>
<protein>
    <recommendedName>
        <fullName evidence="4">Thioredoxin</fullName>
    </recommendedName>
</protein>
<reference evidence="2 3" key="1">
    <citation type="submission" date="2019-10" db="EMBL/GenBank/DDBJ databases">
        <title>New genus of Silvanigrellaceae.</title>
        <authorList>
            <person name="Pitt A."/>
            <person name="Hahn M.W."/>
        </authorList>
    </citation>
    <scope>NUCLEOTIDE SEQUENCE [LARGE SCALE GENOMIC DNA]</scope>
    <source>
        <strain evidence="2 3">33A1-SZDP</strain>
    </source>
</reference>
<gene>
    <name evidence="2" type="ORF">GCL57_00980</name>
</gene>
<evidence type="ECO:0000256" key="1">
    <source>
        <dbReference type="SAM" id="SignalP"/>
    </source>
</evidence>
<dbReference type="SUPFAM" id="SSF52833">
    <property type="entry name" value="Thioredoxin-like"/>
    <property type="match status" value="1"/>
</dbReference>
<dbReference type="AlphaFoldDB" id="A0A833JEN3"/>
<proteinExistence type="predicted"/>
<evidence type="ECO:0000313" key="3">
    <source>
        <dbReference type="Proteomes" id="UP000442694"/>
    </source>
</evidence>
<name>A0A833JEN3_9BACT</name>
<dbReference type="EMBL" id="WFLN01000004">
    <property type="protein sequence ID" value="KAB8033301.1"/>
    <property type="molecule type" value="Genomic_DNA"/>
</dbReference>
<feature type="signal peptide" evidence="1">
    <location>
        <begin position="1"/>
        <end position="23"/>
    </location>
</feature>
<dbReference type="InterPro" id="IPR036249">
    <property type="entry name" value="Thioredoxin-like_sf"/>
</dbReference>